<dbReference type="InterPro" id="IPR036388">
    <property type="entry name" value="WH-like_DNA-bd_sf"/>
</dbReference>
<dbReference type="GO" id="GO:0003700">
    <property type="term" value="F:DNA-binding transcription factor activity"/>
    <property type="evidence" value="ECO:0007669"/>
    <property type="project" value="TreeGrafter"/>
</dbReference>
<evidence type="ECO:0000313" key="5">
    <source>
        <dbReference type="EMBL" id="PUE58224.1"/>
    </source>
</evidence>
<dbReference type="InterPro" id="IPR050397">
    <property type="entry name" value="Env_Response_Regulators"/>
</dbReference>
<dbReference type="Proteomes" id="UP000251341">
    <property type="component" value="Unassembled WGS sequence"/>
</dbReference>
<evidence type="ECO:0000256" key="2">
    <source>
        <dbReference type="ARBA" id="ARBA00023125"/>
    </source>
</evidence>
<keyword evidence="6" id="KW-1185">Reference proteome</keyword>
<dbReference type="SMART" id="SM00419">
    <property type="entry name" value="HTH_CRP"/>
    <property type="match status" value="1"/>
</dbReference>
<evidence type="ECO:0000256" key="1">
    <source>
        <dbReference type="ARBA" id="ARBA00023015"/>
    </source>
</evidence>
<keyword evidence="1" id="KW-0805">Transcription regulation</keyword>
<dbReference type="Gene3D" id="1.10.10.10">
    <property type="entry name" value="Winged helix-like DNA-binding domain superfamily/Winged helix DNA-binding domain"/>
    <property type="match status" value="1"/>
</dbReference>
<dbReference type="GO" id="GO:0003677">
    <property type="term" value="F:DNA binding"/>
    <property type="evidence" value="ECO:0007669"/>
    <property type="project" value="UniProtKB-KW"/>
</dbReference>
<dbReference type="SUPFAM" id="SSF51206">
    <property type="entry name" value="cAMP-binding domain-like"/>
    <property type="match status" value="1"/>
</dbReference>
<dbReference type="PANTHER" id="PTHR24567">
    <property type="entry name" value="CRP FAMILY TRANSCRIPTIONAL REGULATORY PROTEIN"/>
    <property type="match status" value="1"/>
</dbReference>
<evidence type="ECO:0000259" key="4">
    <source>
        <dbReference type="PROSITE" id="PS51063"/>
    </source>
</evidence>
<dbReference type="Gene3D" id="2.60.120.10">
    <property type="entry name" value="Jelly Rolls"/>
    <property type="match status" value="1"/>
</dbReference>
<evidence type="ECO:0000256" key="3">
    <source>
        <dbReference type="ARBA" id="ARBA00023163"/>
    </source>
</evidence>
<name>A0A315EQM0_9BURK</name>
<comment type="caution">
    <text evidence="5">The sequence shown here is derived from an EMBL/GenBank/DDBJ whole genome shotgun (WGS) entry which is preliminary data.</text>
</comment>
<sequence length="241" mass="27365">MYPIKASNRLLAALPSAEWERWQPKFEMVNLKIDQIIYETGCNIQHIYFPVNCIISLQYDFQDGASAEFAQIGNEGLCGVCTFMGTQSTNSKAVVIGCGSAYRIKTDFLLEEFNNSSAFRRLILRYMQAMMSYASQTAVCNRRHSIDQQLCKTILQNLDRIPGNELTFTHELIAKTLGVRREGISHAAKKLQNDGLIKYTRGHISILNRENLTRHACECYGIVKDEYEKLIPSPLLSRLVS</sequence>
<organism evidence="5 6">
    <name type="scientific">Limnohabitans curvus</name>
    <dbReference type="NCBI Taxonomy" id="323423"/>
    <lineage>
        <taxon>Bacteria</taxon>
        <taxon>Pseudomonadati</taxon>
        <taxon>Pseudomonadota</taxon>
        <taxon>Betaproteobacteria</taxon>
        <taxon>Burkholderiales</taxon>
        <taxon>Comamonadaceae</taxon>
        <taxon>Limnohabitans</taxon>
    </lineage>
</organism>
<dbReference type="SUPFAM" id="SSF46785">
    <property type="entry name" value="Winged helix' DNA-binding domain"/>
    <property type="match status" value="1"/>
</dbReference>
<accession>A0A315EQM0</accession>
<dbReference type="PROSITE" id="PS51063">
    <property type="entry name" value="HTH_CRP_2"/>
    <property type="match status" value="1"/>
</dbReference>
<dbReference type="EMBL" id="NESP01000001">
    <property type="protein sequence ID" value="PUE58224.1"/>
    <property type="molecule type" value="Genomic_DNA"/>
</dbReference>
<dbReference type="PANTHER" id="PTHR24567:SF74">
    <property type="entry name" value="HTH-TYPE TRANSCRIPTIONAL REGULATOR ARCR"/>
    <property type="match status" value="1"/>
</dbReference>
<proteinExistence type="predicted"/>
<reference evidence="5 6" key="1">
    <citation type="submission" date="2017-04" db="EMBL/GenBank/DDBJ databases">
        <title>Unexpected and diverse lifestyles within the genus Limnohabitans.</title>
        <authorList>
            <person name="Kasalicky V."/>
            <person name="Mehrshad M."/>
            <person name="Andrei S.-A."/>
            <person name="Salcher M."/>
            <person name="Kratochvilova H."/>
            <person name="Simek K."/>
            <person name="Ghai R."/>
        </authorList>
    </citation>
    <scope>NUCLEOTIDE SEQUENCE [LARGE SCALE GENOMIC DNA]</scope>
    <source>
        <strain evidence="5 6">MWH-C5</strain>
    </source>
</reference>
<dbReference type="GO" id="GO:0005829">
    <property type="term" value="C:cytosol"/>
    <property type="evidence" value="ECO:0007669"/>
    <property type="project" value="TreeGrafter"/>
</dbReference>
<evidence type="ECO:0000313" key="6">
    <source>
        <dbReference type="Proteomes" id="UP000251341"/>
    </source>
</evidence>
<keyword evidence="2" id="KW-0238">DNA-binding</keyword>
<dbReference type="InterPro" id="IPR036390">
    <property type="entry name" value="WH_DNA-bd_sf"/>
</dbReference>
<keyword evidence="3" id="KW-0804">Transcription</keyword>
<protein>
    <submittedName>
        <fullName evidence="5">Crp/Fnr family transcriptional regulator</fullName>
    </submittedName>
</protein>
<dbReference type="Pfam" id="PF13545">
    <property type="entry name" value="HTH_Crp_2"/>
    <property type="match status" value="1"/>
</dbReference>
<dbReference type="InterPro" id="IPR014710">
    <property type="entry name" value="RmlC-like_jellyroll"/>
</dbReference>
<dbReference type="AlphaFoldDB" id="A0A315EQM0"/>
<dbReference type="InterPro" id="IPR018490">
    <property type="entry name" value="cNMP-bd_dom_sf"/>
</dbReference>
<dbReference type="InterPro" id="IPR012318">
    <property type="entry name" value="HTH_CRP"/>
</dbReference>
<gene>
    <name evidence="5" type="ORF">B9Z44_00545</name>
</gene>
<feature type="domain" description="HTH crp-type" evidence="4">
    <location>
        <begin position="144"/>
        <end position="210"/>
    </location>
</feature>